<dbReference type="EMBL" id="MRUL01000002">
    <property type="protein sequence ID" value="OON41413.1"/>
    <property type="molecule type" value="Genomic_DNA"/>
</dbReference>
<evidence type="ECO:0000259" key="5">
    <source>
        <dbReference type="Pfam" id="PF03496"/>
    </source>
</evidence>
<feature type="compositionally biased region" description="Acidic residues" evidence="4">
    <location>
        <begin position="889"/>
        <end position="904"/>
    </location>
</feature>
<keyword evidence="7" id="KW-1185">Reference proteome</keyword>
<feature type="domain" description="ADP ribosyltransferase" evidence="5">
    <location>
        <begin position="2016"/>
        <end position="2225"/>
    </location>
</feature>
<evidence type="ECO:0000256" key="2">
    <source>
        <dbReference type="ARBA" id="ARBA00033021"/>
    </source>
</evidence>
<feature type="region of interest" description="Disordered" evidence="4">
    <location>
        <begin position="884"/>
        <end position="904"/>
    </location>
</feature>
<protein>
    <recommendedName>
        <fullName evidence="1">NAD(+)--protein-arginine ADP-ribosyltransferase</fullName>
        <ecNumber evidence="1">2.4.2.31</ecNumber>
    </recommendedName>
    <alternativeName>
        <fullName evidence="2">NAD(+)--arginine ADP-ribosyltransferase</fullName>
    </alternativeName>
</protein>
<dbReference type="GO" id="GO:0005576">
    <property type="term" value="C:extracellular region"/>
    <property type="evidence" value="ECO:0007669"/>
    <property type="project" value="InterPro"/>
</dbReference>
<dbReference type="InterPro" id="IPR003540">
    <property type="entry name" value="ADP-ribosyltransferase"/>
</dbReference>
<evidence type="ECO:0000313" key="7">
    <source>
        <dbReference type="Proteomes" id="UP000190667"/>
    </source>
</evidence>
<accession>A0A1S8YRZ4</accession>
<evidence type="ECO:0000313" key="6">
    <source>
        <dbReference type="EMBL" id="OON41413.1"/>
    </source>
</evidence>
<dbReference type="Proteomes" id="UP000190667">
    <property type="component" value="Unassembled WGS sequence"/>
</dbReference>
<dbReference type="Gene3D" id="3.90.176.10">
    <property type="entry name" value="Toxin ADP-ribosyltransferase, Chain A, domain 1"/>
    <property type="match status" value="2"/>
</dbReference>
<organism evidence="6 7">
    <name type="scientific">Izhakiella australiensis</name>
    <dbReference type="NCBI Taxonomy" id="1926881"/>
    <lineage>
        <taxon>Bacteria</taxon>
        <taxon>Pseudomonadati</taxon>
        <taxon>Pseudomonadota</taxon>
        <taxon>Gammaproteobacteria</taxon>
        <taxon>Enterobacterales</taxon>
        <taxon>Erwiniaceae</taxon>
        <taxon>Izhakiella</taxon>
    </lineage>
</organism>
<comment type="catalytic activity">
    <reaction evidence="3">
        <text>L-arginyl-[protein] + NAD(+) = N(omega)-(ADP-D-ribosyl)-L-arginyl-[protein] + nicotinamide + H(+)</text>
        <dbReference type="Rhea" id="RHEA:19149"/>
        <dbReference type="Rhea" id="RHEA-COMP:10532"/>
        <dbReference type="Rhea" id="RHEA-COMP:15087"/>
        <dbReference type="ChEBI" id="CHEBI:15378"/>
        <dbReference type="ChEBI" id="CHEBI:17154"/>
        <dbReference type="ChEBI" id="CHEBI:29965"/>
        <dbReference type="ChEBI" id="CHEBI:57540"/>
        <dbReference type="ChEBI" id="CHEBI:142554"/>
        <dbReference type="EC" id="2.4.2.31"/>
    </reaction>
</comment>
<name>A0A1S8YRZ4_9GAMM</name>
<reference evidence="6 7" key="1">
    <citation type="submission" date="2016-12" db="EMBL/GenBank/DDBJ databases">
        <title>Izhakiella australiana sp. nov. of genus Izhakiella isolated from Australian desert.</title>
        <authorList>
            <person name="Ji M."/>
        </authorList>
    </citation>
    <scope>NUCLEOTIDE SEQUENCE [LARGE SCALE GENOMIC DNA]</scope>
    <source>
        <strain evidence="6 7">D4N98</strain>
    </source>
</reference>
<dbReference type="Pfam" id="PF03496">
    <property type="entry name" value="ADPrib_exo_Tox"/>
    <property type="match status" value="2"/>
</dbReference>
<evidence type="ECO:0000256" key="4">
    <source>
        <dbReference type="SAM" id="MobiDB-lite"/>
    </source>
</evidence>
<dbReference type="SUPFAM" id="SSF56399">
    <property type="entry name" value="ADP-ribosylation"/>
    <property type="match status" value="2"/>
</dbReference>
<feature type="domain" description="ADP ribosyltransferase" evidence="5">
    <location>
        <begin position="2304"/>
        <end position="2400"/>
    </location>
</feature>
<gene>
    <name evidence="6" type="ORF">BTJ39_05475</name>
</gene>
<comment type="caution">
    <text evidence="6">The sequence shown here is derived from an EMBL/GenBank/DDBJ whole genome shotgun (WGS) entry which is preliminary data.</text>
</comment>
<sequence length="2553" mass="289523">MLNFMSKYMPLINSCHFSSPLEKNAIHRKDLITDEINSLTKNKHIMTFSEPSGYSDVTYLFKSYVRNELSHAIEKYGQYGLCLAIDTDASHARILSEIANEMGVWILALAKKEDEKDIDKSAYLESIFTDNGCLVYLPRLNDKQGNDYFYSLLTENSSIDRTGEILAFDAGDIRPGVLEKAERLRIKITTHSQPNIFTDQYRSHSQQRLFSELNQTQHRNVQLLAIIRTLIINISLRLIEDRVMPVLLTEFTGKNRSGIDKLSQYHRLLHETYHEIKQLYECEGLRPIEKVRELAALLRYLSQCGSNYLLPDTQCYIDNLLSLFSYVAEQWETLSGEYGMEAVLDESTNLLKQITPLLGDLNLNGGEAAANLAKLRDFLATLSQGCALTKQLIVAANETHAADAILSTLLGSSLFQGTSIDPLLAFCKDIARAVTGLPPYPENSTLAAQSLWLSNVISIPEVRGYIREKVGDDWESILQVAIKFPVAGTFINQISHLLSVAMKICGINGWMQNNGQYIRERFYFEEQTLDLLKILFGDYIQGKTLGGAVYDNAFAISKVLFRNASHHFSGPAAQAVASHYLGPAAGILTSTIINTCQHRSVNDSWSTLSSKFGSILFAEFTASLTKDELYSQTLIVAKKLAATLDQSDSFEDSIAAILAHGRVCNESTLYFLKKCLNGSLGLRLYQIFNEPDVMVQKAQLRTLCIELKKLVGIANWYYLINFIDLIPMLPDLRVFIHQGSELSAHFNRGDSWFDLGQHLLNDLATNQHPQVQRLRNELSEKVETWGVQAILSLTSSFDLVNPVPEKAPVSTQENAGWSSGITDKIGKLVSDTWRALPTVNLGILPCADAAPQPNPLARRIVIPQSAIYSVLKPVNQPLKTIVATRESDTPEDIETDDEDERETDYEINDDSIFDEESEFDENGMNQDEFILDVLDDNVKEEDVSWYKNPVCIIGIGSTLAAGAALYYYLKKNQSPALSSTDIEMKNISEWRRDAQKLLKITDDNGVCLNTLSDDNGSLATDRMLMPSTTVTEAASPERLQDSRSIVSALKVMKSQNEDSTTRHSLVGKNNKLAILNKYKVPLAIEGVTILAAIFSWWYNRSLSESKGVSEVQLNAQESLELKAKLDLVPSEYLDAAEYRSMRTGRSVKKNEKPASLFTLREIAYLRRNKLPVHLSINNFIHYLEVKHQVKINKDKPLILYKRITMHYDQPMNKESYEVSIEDFLNDTSSEFKYKAISLHLLISTKLLDDKFILDDFKQFQRRTKATISSSISLFEKIKQSEIEEYRKYKGNLNGFIKDQIESVLRIKSTTLVEYYESGKDVPQSCTLERAIFTLEPTITIIYPAEWHSYKTRRCIEKLENFRVASYMFNHSEKTTLSAIGNITGSTLAPLVSDDDKLKKELGVEIVDKSKEAFSKIEKNTPKTLPKIGLKKSFQLAYYNIYSCPGNKRENALFIEKVIEKSRKKECEYFGKRNVKSYADVMNGFKSIIKNIENEQQTSVKSDLNIQKSVILQRKNEFNALYTDLKQAKVPVIDKESIVSYVVASRVAAMRHIFRASQVSDYAFADDDLYRISEEVLKKNPAFKKSYPLLIFRLRELEVMYFYILKFKKDVPSGSDYIHFHGASLFPWQSHGLTEDFIFSILCQDHNPVSLPYLRRIYKENNDDIEIALNSQNFKSSNSFSSDKEFYDSFNEGYLKNSLIKDAKNLVVLNSLKQSDELSKGINLSVGLKKIKAITPVDTDRLLVKTFEAWRDAMLSSSRDSIIDIITDAIQKKDRCLAKTTSRVLKKYPITREAVLVFELLGNSIKSLSDAMKSDMETADYLVIETQDGSYYVVSPVNSPILPSVSKITKENAGRIKGSAKTYINNKINVEHLLYVLNRTSLKETIEVLKQEKKDKTVAECLASLIPFYDVIKRSIDDSRYITSMEDWFFDVLDLTITLLSIGIPVAKLGTAGIRASQLVYKEGIKQGLKKSMIRQQIYQAAKPYLMVAAKTTGKEAASFIIPLYDPATAGLSSLKKRWKRKNTGKINKKPDNIRARPVASVVCPLAKRVARSPCIPLSFDESEALLQYTRAVNGYKNINGYLRKKVRLYSADLTKTIQNIDSALKQIPAAKGPFYRFNNRIEVEFLKDNSIHPQDGRKFVAGAEVTFQSYLSTSINSFIKQDGNNLDFYEYIKDQAQSMVLYEIRGKNRAHPLPDEFVEKKFGDESEALFERGTTFVINKIEEKQRIVNGRAFSDYYVKMEEIGSNPVRLLESPDVGNKTVMKKDDGIGSERSEGTHMEEKFKALSFCPLTASRTKRQLECITLSANEQAALHKYTHYESGKVNSYLRLKKNLNSIYLNKLVRDIDGALRNIPPYKGHVHRIGYYHEVQFLKNNVVYDKKNMKFVIGSEVTFQGYLSTSILDYIPGWALNVKDHPQSVVRYEIHAINRAHHIPYQLTDVSEIIGEIWNVENIRNNLSEIIKTDNPARLKELTGIDDENRVFEIKRELGILAENEVLFERGTRFRITRLEEKKRFTSRGTKVIDLDITMEEVGGNIVQMPGHSNSGLMSIDEGE</sequence>
<dbReference type="GO" id="GO:0106274">
    <property type="term" value="F:NAD+-protein-arginine ADP-ribosyltransferase activity"/>
    <property type="evidence" value="ECO:0007669"/>
    <property type="project" value="UniProtKB-EC"/>
</dbReference>
<evidence type="ECO:0000256" key="1">
    <source>
        <dbReference type="ARBA" id="ARBA00012031"/>
    </source>
</evidence>
<dbReference type="EC" id="2.4.2.31" evidence="1"/>
<proteinExistence type="predicted"/>
<evidence type="ECO:0000256" key="3">
    <source>
        <dbReference type="ARBA" id="ARBA00047597"/>
    </source>
</evidence>
<dbReference type="PROSITE" id="PS51996">
    <property type="entry name" value="TR_MART"/>
    <property type="match status" value="1"/>
</dbReference>